<dbReference type="PROSITE" id="PS01175">
    <property type="entry name" value="RIBONUCLEASE_II"/>
    <property type="match status" value="1"/>
</dbReference>
<comment type="catalytic activity">
    <reaction evidence="1 7">
        <text>Exonucleolytic cleavage in the 3'- to 5'-direction to yield nucleoside 5'-phosphates.</text>
        <dbReference type="EC" id="3.1.13.1"/>
    </reaction>
</comment>
<dbReference type="InterPro" id="IPR012340">
    <property type="entry name" value="NA-bd_OB-fold"/>
</dbReference>
<dbReference type="HAMAP" id="MF_01895">
    <property type="entry name" value="RNase_R"/>
    <property type="match status" value="1"/>
</dbReference>
<comment type="function">
    <text evidence="7">3'-5' exoribonuclease that releases 5'-nucleoside monophosphates and is involved in maturation of structured RNAs.</text>
</comment>
<keyword evidence="4 7" id="KW-0378">Hydrolase</keyword>
<evidence type="ECO:0000313" key="10">
    <source>
        <dbReference type="EMBL" id="RRQ52182.1"/>
    </source>
</evidence>
<feature type="region of interest" description="Disordered" evidence="8">
    <location>
        <begin position="720"/>
        <end position="756"/>
    </location>
</feature>
<evidence type="ECO:0000256" key="5">
    <source>
        <dbReference type="ARBA" id="ARBA00022839"/>
    </source>
</evidence>
<dbReference type="SUPFAM" id="SSF50249">
    <property type="entry name" value="Nucleic acid-binding proteins"/>
    <property type="match status" value="2"/>
</dbReference>
<dbReference type="InterPro" id="IPR050180">
    <property type="entry name" value="RNR_Ribonuclease"/>
</dbReference>
<evidence type="ECO:0000256" key="8">
    <source>
        <dbReference type="SAM" id="MobiDB-lite"/>
    </source>
</evidence>
<sequence length="756" mass="83475">MTKYAQFEGLPTRDQILEFIKISKDPAGKREIAREFGLRGNEKIALKALLKDMTDEGLIDMAPGRAFHKMGGVPKVTVLKIVAIDGDNTVAVPEHWEAEGIPLPKIRVIEAKGKRGALGISDRILARTEERGNGHVAHVMKKLAKGSEQILGVVEGGENGRFWLKSVDKKARFDTQIGDVGNAKAGELVLAELTGNAYKKSARVTQVLGDPFAPKSFSLIAIHKFGIPFEMPEAAEREAEHVRELPVTDDHREDLRHLPIIAIDPRDARDFDDAIWATANTDTGGFDAIVAIADVSYYVRPGSALDHEASKRGNSVYFPDLVVPMLPHALSSDKCSLRAGEDRAVIACHLAISKTGQVTSWRFTRAIARIAANIPYPDAQAAIDGQMENPLLEIALKPLWACWRLLSKARNKRGPLELNLREKRITLDDQGRVTGVAEREQLEAHRLVEDFMIAANVAAAKALEAKKSSLIYRAHEPPSREKLVALKEYLKTFDIEFALGQVVKPETFNNILEKIIDEEVRPQIMEAVLRSQTQAYYGPNNVGHFGLSLGSYAHFTSPIRRYADLIVHRALVSAYGLEMPKPKIKDVEPITGLTEAAITKLAVTAEAISRTERRAMEAERETTDRYIAAYLSAQVGQIVQARITGVQNFGFFATVQGVGGDGLVPVSTLGKDYFHYDEASQTLIGEKTRQEYRPGMCLELRLAEANPISGSLRFELPEGGSYAPDRFKHKGKPKAGKYDAGKRGRPGNIRHQGKRR</sequence>
<evidence type="ECO:0000256" key="1">
    <source>
        <dbReference type="ARBA" id="ARBA00001849"/>
    </source>
</evidence>
<dbReference type="InterPro" id="IPR011805">
    <property type="entry name" value="RNase_R"/>
</dbReference>
<dbReference type="GO" id="GO:0005829">
    <property type="term" value="C:cytosol"/>
    <property type="evidence" value="ECO:0007669"/>
    <property type="project" value="TreeGrafter"/>
</dbReference>
<dbReference type="EC" id="3.1.13.1" evidence="7"/>
<evidence type="ECO:0000256" key="6">
    <source>
        <dbReference type="ARBA" id="ARBA00022884"/>
    </source>
</evidence>
<dbReference type="NCBIfam" id="TIGR02063">
    <property type="entry name" value="RNase_R"/>
    <property type="match status" value="1"/>
</dbReference>
<dbReference type="InterPro" id="IPR022966">
    <property type="entry name" value="RNase_II/R_CS"/>
</dbReference>
<evidence type="ECO:0000256" key="4">
    <source>
        <dbReference type="ARBA" id="ARBA00022801"/>
    </source>
</evidence>
<evidence type="ECO:0000256" key="2">
    <source>
        <dbReference type="ARBA" id="ARBA00022490"/>
    </source>
</evidence>
<feature type="domain" description="S1 motif" evidence="9">
    <location>
        <begin position="636"/>
        <end position="717"/>
    </location>
</feature>
<evidence type="ECO:0000256" key="3">
    <source>
        <dbReference type="ARBA" id="ARBA00022722"/>
    </source>
</evidence>
<dbReference type="GO" id="GO:0008859">
    <property type="term" value="F:exoribonuclease II activity"/>
    <property type="evidence" value="ECO:0007669"/>
    <property type="project" value="UniProtKB-UniRule"/>
</dbReference>
<dbReference type="GO" id="GO:0006402">
    <property type="term" value="P:mRNA catabolic process"/>
    <property type="evidence" value="ECO:0007669"/>
    <property type="project" value="TreeGrafter"/>
</dbReference>
<keyword evidence="2 7" id="KW-0963">Cytoplasm</keyword>
<dbReference type="NCBIfam" id="TIGR00358">
    <property type="entry name" value="3_prime_RNase"/>
    <property type="match status" value="1"/>
</dbReference>
<protein>
    <recommendedName>
        <fullName evidence="7">Ribonuclease R</fullName>
        <shortName evidence="7">RNase R</shortName>
        <ecNumber evidence="7">3.1.13.1</ecNumber>
    </recommendedName>
</protein>
<evidence type="ECO:0000259" key="9">
    <source>
        <dbReference type="PROSITE" id="PS50126"/>
    </source>
</evidence>
<organism evidence="10 11">
    <name type="scientific">Sphingorhabdus wooponensis</name>
    <dbReference type="NCBI Taxonomy" id="940136"/>
    <lineage>
        <taxon>Bacteria</taxon>
        <taxon>Pseudomonadati</taxon>
        <taxon>Pseudomonadota</taxon>
        <taxon>Alphaproteobacteria</taxon>
        <taxon>Sphingomonadales</taxon>
        <taxon>Sphingomonadaceae</taxon>
        <taxon>Sphingorhabdus</taxon>
    </lineage>
</organism>
<keyword evidence="6 7" id="KW-0694">RNA-binding</keyword>
<dbReference type="Pfam" id="PF00773">
    <property type="entry name" value="RNB"/>
    <property type="match status" value="1"/>
</dbReference>
<dbReference type="PANTHER" id="PTHR23355:SF9">
    <property type="entry name" value="DIS3-LIKE EXONUCLEASE 2"/>
    <property type="match status" value="1"/>
</dbReference>
<dbReference type="CDD" id="cd04471">
    <property type="entry name" value="S1_RNase_R"/>
    <property type="match status" value="1"/>
</dbReference>
<dbReference type="Pfam" id="PF17876">
    <property type="entry name" value="CSD2"/>
    <property type="match status" value="1"/>
</dbReference>
<dbReference type="Gene3D" id="2.40.50.140">
    <property type="entry name" value="Nucleic acid-binding proteins"/>
    <property type="match status" value="1"/>
</dbReference>
<keyword evidence="3 7" id="KW-0540">Nuclease</keyword>
<dbReference type="InterPro" id="IPR004476">
    <property type="entry name" value="RNase_II/RNase_R"/>
</dbReference>
<dbReference type="OrthoDB" id="9764149at2"/>
<dbReference type="RefSeq" id="WP_125230198.1">
    <property type="nucleotide sequence ID" value="NZ_RWJI01000001.1"/>
</dbReference>
<dbReference type="SMART" id="SM00955">
    <property type="entry name" value="RNB"/>
    <property type="match status" value="1"/>
</dbReference>
<proteinExistence type="inferred from homology"/>
<keyword evidence="5 7" id="KW-0269">Exonuclease</keyword>
<keyword evidence="11" id="KW-1185">Reference proteome</keyword>
<dbReference type="AlphaFoldDB" id="A0A3R8R867"/>
<name>A0A3R8R867_9SPHN</name>
<comment type="similarity">
    <text evidence="7">Belongs to the RNR ribonuclease family. RNase R subfamily.</text>
</comment>
<dbReference type="InterPro" id="IPR003029">
    <property type="entry name" value="S1_domain"/>
</dbReference>
<dbReference type="PANTHER" id="PTHR23355">
    <property type="entry name" value="RIBONUCLEASE"/>
    <property type="match status" value="1"/>
</dbReference>
<dbReference type="Proteomes" id="UP000268553">
    <property type="component" value="Unassembled WGS sequence"/>
</dbReference>
<comment type="caution">
    <text evidence="10">The sequence shown here is derived from an EMBL/GenBank/DDBJ whole genome shotgun (WGS) entry which is preliminary data.</text>
</comment>
<dbReference type="GO" id="GO:0003723">
    <property type="term" value="F:RNA binding"/>
    <property type="evidence" value="ECO:0007669"/>
    <property type="project" value="UniProtKB-UniRule"/>
</dbReference>
<dbReference type="SMART" id="SM00316">
    <property type="entry name" value="S1"/>
    <property type="match status" value="1"/>
</dbReference>
<dbReference type="InterPro" id="IPR001900">
    <property type="entry name" value="RNase_II/R"/>
</dbReference>
<reference evidence="10 11" key="1">
    <citation type="submission" date="2018-12" db="EMBL/GenBank/DDBJ databases">
        <authorList>
            <person name="Kim S.-J."/>
            <person name="Jung G.-Y."/>
        </authorList>
    </citation>
    <scope>NUCLEOTIDE SEQUENCE [LARGE SCALE GENOMIC DNA]</scope>
    <source>
        <strain evidence="10 11">03SU3-P</strain>
    </source>
</reference>
<gene>
    <name evidence="7 10" type="primary">rnr</name>
    <name evidence="10" type="ORF">D7D48_04755</name>
</gene>
<dbReference type="PROSITE" id="PS50126">
    <property type="entry name" value="S1"/>
    <property type="match status" value="1"/>
</dbReference>
<accession>A0A3R8R867</accession>
<comment type="subcellular location">
    <subcellularLocation>
        <location evidence="7">Cytoplasm</location>
    </subcellularLocation>
</comment>
<evidence type="ECO:0000256" key="7">
    <source>
        <dbReference type="HAMAP-Rule" id="MF_01895"/>
    </source>
</evidence>
<dbReference type="EMBL" id="RWJI01000001">
    <property type="protein sequence ID" value="RRQ52182.1"/>
    <property type="molecule type" value="Genomic_DNA"/>
</dbReference>
<dbReference type="InterPro" id="IPR040476">
    <property type="entry name" value="CSD2"/>
</dbReference>
<evidence type="ECO:0000313" key="11">
    <source>
        <dbReference type="Proteomes" id="UP000268553"/>
    </source>
</evidence>
<dbReference type="Pfam" id="PF00575">
    <property type="entry name" value="S1"/>
    <property type="match status" value="1"/>
</dbReference>